<dbReference type="Proteomes" id="UP000013378">
    <property type="component" value="Unassembled WGS sequence"/>
</dbReference>
<organism evidence="2 3">
    <name type="scientific">Caldisalinibacter kiritimatiensis</name>
    <dbReference type="NCBI Taxonomy" id="1304284"/>
    <lineage>
        <taxon>Bacteria</taxon>
        <taxon>Bacillati</taxon>
        <taxon>Bacillota</taxon>
        <taxon>Tissierellia</taxon>
        <taxon>Tissierellales</taxon>
        <taxon>Thermohalobacteraceae</taxon>
        <taxon>Caldisalinibacter</taxon>
    </lineage>
</organism>
<accession>R1AXZ9</accession>
<comment type="caution">
    <text evidence="2">The sequence shown here is derived from an EMBL/GenBank/DDBJ whole genome shotgun (WGS) entry which is preliminary data.</text>
</comment>
<feature type="transmembrane region" description="Helical" evidence="1">
    <location>
        <begin position="12"/>
        <end position="36"/>
    </location>
</feature>
<dbReference type="STRING" id="1304284.L21TH_0405"/>
<gene>
    <name evidence="2" type="ORF">L21TH_0405</name>
</gene>
<evidence type="ECO:0000256" key="1">
    <source>
        <dbReference type="SAM" id="Phobius"/>
    </source>
</evidence>
<keyword evidence="1" id="KW-1133">Transmembrane helix</keyword>
<dbReference type="EMBL" id="ARZA01000053">
    <property type="protein sequence ID" value="EOD01522.1"/>
    <property type="molecule type" value="Genomic_DNA"/>
</dbReference>
<keyword evidence="1" id="KW-0472">Membrane</keyword>
<sequence>MIIKYFRNNKGSTVLMVLVVMMILSILGTTILSMAVSNYKMVFINSNVKKNLYLSEAGLEEIYAILGDFVNQAIEQGNKAADEFIDYVNNLKPEDDDYDTYFNEDGTLKINVAEEQLNISFKEGYIDKDGYKDEILSLLKGSNGLINDNGTLNINDYPLRIDDGYGNKPEITFYTKKDSYSKDKLVFNDGKVTIGIRSTYTKDNVVKTISVTYKILVPEYNAEVYEEIKVVKETLDGSWDKAISADGDIKFKGDKISLNGDVFIEGDDKGISIEEDNTELTINGNISTNMNLLVLSEGNNIEVQGDFFGQNIYLENEAGVKSNNITFGSIDELSGDVYLKDDIEINGKNNKITFNGGFYGISDSSEVSGPDESSSIIINEKEGTELTFNKDLIIYGSSFIDLINEKYQTGESISIKGNYIAYTKKILDNDKRDFKGSNIIFEYKEPLILASKIKDGQVEKDLTLEDKSKYIKYYNEDTNGNSLNVDGVNIRGIDENNKYNEDYNIIHSGAVISTSNPSKGNRVIAGNYKPMDELLIRDKKEIYNQNIKGLTANQLISSEDDYSKINNVNSEIYEGDELIYYDENNNNLAIIGPNISKDTYPDEITDNVAEERIASLTNPAVNGVIITNGDVFLIGDIEYSGIIFANNIVILDDGIENTEITISNDKNFVETIFRQCGLLGSISETTEELGPRGDGAIVKKDNLIKMSSWSIER</sequence>
<dbReference type="OrthoDB" id="1947207at2"/>
<evidence type="ECO:0000313" key="3">
    <source>
        <dbReference type="Proteomes" id="UP000013378"/>
    </source>
</evidence>
<dbReference type="AlphaFoldDB" id="R1AXZ9"/>
<dbReference type="RefSeq" id="WP_006307831.1">
    <property type="nucleotide sequence ID" value="NZ_ARZA01000053.1"/>
</dbReference>
<dbReference type="eggNOG" id="ENOG50332R9">
    <property type="taxonomic scope" value="Bacteria"/>
</dbReference>
<reference evidence="2 3" key="1">
    <citation type="journal article" date="2015" name="Geomicrobiol. J.">
        <title>Caldisalinibacter kiritimatiensis gen. nov., sp. nov., a moderately thermohalophilic thiosulfate-reducing bacterium from a hypersaline microbial mat.</title>
        <authorList>
            <person name="Ben Hania W."/>
            <person name="Joseph M."/>
            <person name="Fiebig A."/>
            <person name="Bunk B."/>
            <person name="Klenk H.-P."/>
            <person name="Fardeau M.-L."/>
            <person name="Spring S."/>
        </authorList>
    </citation>
    <scope>NUCLEOTIDE SEQUENCE [LARGE SCALE GENOMIC DNA]</scope>
    <source>
        <strain evidence="2 3">L21-TH-D2</strain>
    </source>
</reference>
<keyword evidence="1" id="KW-0812">Transmembrane</keyword>
<proteinExistence type="predicted"/>
<evidence type="ECO:0008006" key="4">
    <source>
        <dbReference type="Google" id="ProtNLM"/>
    </source>
</evidence>
<keyword evidence="3" id="KW-1185">Reference proteome</keyword>
<name>R1AXZ9_9FIRM</name>
<protein>
    <recommendedName>
        <fullName evidence="4">Type 4 fimbrial biogenesis protein PilX N-terminal domain-containing protein</fullName>
    </recommendedName>
</protein>
<evidence type="ECO:0000313" key="2">
    <source>
        <dbReference type="EMBL" id="EOD01522.1"/>
    </source>
</evidence>